<protein>
    <submittedName>
        <fullName evidence="1">Uncharacterized protein</fullName>
    </submittedName>
</protein>
<name>A0A370P9P8_ASPPH</name>
<organism evidence="1 2">
    <name type="scientific">Aspergillus phoenicis ATCC 13157</name>
    <dbReference type="NCBI Taxonomy" id="1353007"/>
    <lineage>
        <taxon>Eukaryota</taxon>
        <taxon>Fungi</taxon>
        <taxon>Dikarya</taxon>
        <taxon>Ascomycota</taxon>
        <taxon>Pezizomycotina</taxon>
        <taxon>Eurotiomycetes</taxon>
        <taxon>Eurotiomycetidae</taxon>
        <taxon>Eurotiales</taxon>
        <taxon>Aspergillaceae</taxon>
        <taxon>Aspergillus</taxon>
    </lineage>
</organism>
<evidence type="ECO:0000313" key="2">
    <source>
        <dbReference type="Proteomes" id="UP000254937"/>
    </source>
</evidence>
<proteinExistence type="predicted"/>
<accession>A0A370P9P8</accession>
<dbReference type="AlphaFoldDB" id="A0A370P9P8"/>
<gene>
    <name evidence="1" type="ORF">M752DRAFT_77546</name>
</gene>
<dbReference type="EMBL" id="KZ851864">
    <property type="protein sequence ID" value="RDK38724.1"/>
    <property type="molecule type" value="Genomic_DNA"/>
</dbReference>
<reference evidence="1 2" key="1">
    <citation type="submission" date="2018-07" db="EMBL/GenBank/DDBJ databases">
        <title>Section-level genome sequencing of Aspergillus section Nigri to investigate inter- and intra-species variation.</title>
        <authorList>
            <consortium name="DOE Joint Genome Institute"/>
            <person name="Vesth T.C."/>
            <person name="Nybo J.L."/>
            <person name="Theobald S."/>
            <person name="Frisvad J.C."/>
            <person name="Larsen T.O."/>
            <person name="Nielsen K.F."/>
            <person name="Hoof J.B."/>
            <person name="Brandl J."/>
            <person name="Salamov A."/>
            <person name="Riley R."/>
            <person name="Gladden J.M."/>
            <person name="Phatale P."/>
            <person name="Nielsen M.T."/>
            <person name="Lyhne E.K."/>
            <person name="Kogle M.E."/>
            <person name="Strasser K."/>
            <person name="McDonnell E."/>
            <person name="Barry K."/>
            <person name="Clum A."/>
            <person name="Chen C."/>
            <person name="Nolan M."/>
            <person name="Sandor L."/>
            <person name="Kuo A."/>
            <person name="Lipzen A."/>
            <person name="Hainaut M."/>
            <person name="Drula E."/>
            <person name="Tsang A."/>
            <person name="Magnuson J.K."/>
            <person name="Henrissat B."/>
            <person name="Wiebenga A."/>
            <person name="Simmons B.A."/>
            <person name="Makela M.R."/>
            <person name="De vries R.P."/>
            <person name="Grigoriev I.V."/>
            <person name="Mortensen U.H."/>
            <person name="Baker S.E."/>
            <person name="Andersen M.R."/>
        </authorList>
    </citation>
    <scope>NUCLEOTIDE SEQUENCE [LARGE SCALE GENOMIC DNA]</scope>
    <source>
        <strain evidence="1 2">ATCC 13157</strain>
    </source>
</reference>
<dbReference type="Proteomes" id="UP000254937">
    <property type="component" value="Unassembled WGS sequence"/>
</dbReference>
<keyword evidence="2" id="KW-1185">Reference proteome</keyword>
<sequence>MCIHGKNEQDQDICCIRALSTCRDRIWFQVVLKRDALNMGMWSWRRRWRDGLNSVSGNSRV</sequence>
<evidence type="ECO:0000313" key="1">
    <source>
        <dbReference type="EMBL" id="RDK38724.1"/>
    </source>
</evidence>